<sequence>MPNYRIDSENSNHQEADEDLLEYEEDYRYSGNYRIDDETSKQVSRRQQREQSKPFNHHRPRKQANIYQYSDYYQWDDHSPNRTQNKVDRPVRSTNTYADYPSPYENQPLMKWYHRLQYRLLMQSESQNSQLPRGRLKLLSIVVIIYLVMLVTAWQLMPFNKVNQLVVSGNQLVDANQLAMSTGIRDYDLVDEVISRRQTIETNMIENFPVVESIVFKRDNWDQLEIVVNEHHVVATMGEGDTQQFILENGESIYAASGSNLASINANQLPRLINFSDDQQITDLSKILRQIEPEILAMISTITPSTDANKPNGIEVVMKDGNLVKAIIVTFAQKMNHYPEMLNQIGNTSGIINLEVGAYFVPTAANANSIKLDSQ</sequence>
<keyword evidence="9" id="KW-1185">Reference proteome</keyword>
<dbReference type="PANTHER" id="PTHR37820">
    <property type="entry name" value="CELL DIVISION PROTEIN DIVIB"/>
    <property type="match status" value="1"/>
</dbReference>
<evidence type="ECO:0000256" key="5">
    <source>
        <dbReference type="ARBA" id="ARBA00023306"/>
    </source>
</evidence>
<evidence type="ECO:0000256" key="4">
    <source>
        <dbReference type="ARBA" id="ARBA00022989"/>
    </source>
</evidence>
<evidence type="ECO:0000256" key="1">
    <source>
        <dbReference type="ARBA" id="ARBA00022475"/>
    </source>
</evidence>
<evidence type="ECO:0000313" key="9">
    <source>
        <dbReference type="Proteomes" id="UP001315967"/>
    </source>
</evidence>
<reference evidence="8 9" key="1">
    <citation type="submission" date="2022-08" db="EMBL/GenBank/DDBJ databases">
        <title>Aerococcaceae sp. nov isolated from spoiled eye mask.</title>
        <authorList>
            <person name="Zhou G."/>
            <person name="Xie X.-B."/>
            <person name="Shi Q.-S."/>
            <person name="Wang Y.-S."/>
            <person name="Wen X."/>
            <person name="Peng H."/>
            <person name="Yang X.-J."/>
            <person name="Tao H.-B."/>
            <person name="Huang X.-M."/>
        </authorList>
    </citation>
    <scope>NUCLEOTIDE SEQUENCE [LARGE SCALE GENOMIC DNA]</scope>
    <source>
        <strain evidence="9">DM20194951</strain>
    </source>
</reference>
<dbReference type="RefSeq" id="WP_313793509.1">
    <property type="nucleotide sequence ID" value="NZ_CP102453.1"/>
</dbReference>
<keyword evidence="1" id="KW-1003">Cell membrane</keyword>
<evidence type="ECO:0000256" key="6">
    <source>
        <dbReference type="SAM" id="MobiDB-lite"/>
    </source>
</evidence>
<dbReference type="PANTHER" id="PTHR37820:SF1">
    <property type="entry name" value="CELL DIVISION PROTEIN FTSQ"/>
    <property type="match status" value="1"/>
</dbReference>
<evidence type="ECO:0000313" key="8">
    <source>
        <dbReference type="EMBL" id="UUX34007.1"/>
    </source>
</evidence>
<feature type="compositionally biased region" description="Acidic residues" evidence="6">
    <location>
        <begin position="16"/>
        <end position="25"/>
    </location>
</feature>
<organism evidence="8 9">
    <name type="scientific">Fundicoccus culcitae</name>
    <dbReference type="NCBI Taxonomy" id="2969821"/>
    <lineage>
        <taxon>Bacteria</taxon>
        <taxon>Bacillati</taxon>
        <taxon>Bacillota</taxon>
        <taxon>Bacilli</taxon>
        <taxon>Lactobacillales</taxon>
        <taxon>Aerococcaceae</taxon>
        <taxon>Fundicoccus</taxon>
    </lineage>
</organism>
<accession>A0ABY5P5I7</accession>
<keyword evidence="5" id="KW-0131">Cell cycle</keyword>
<keyword evidence="7" id="KW-0472">Membrane</keyword>
<gene>
    <name evidence="8" type="ORF">NRE15_14165</name>
</gene>
<dbReference type="Gene3D" id="3.40.50.10960">
    <property type="match status" value="1"/>
</dbReference>
<dbReference type="EMBL" id="CP102453">
    <property type="protein sequence ID" value="UUX34007.1"/>
    <property type="molecule type" value="Genomic_DNA"/>
</dbReference>
<feature type="compositionally biased region" description="Basic and acidic residues" evidence="6">
    <location>
        <begin position="1"/>
        <end position="15"/>
    </location>
</feature>
<feature type="region of interest" description="Disordered" evidence="6">
    <location>
        <begin position="1"/>
        <end position="61"/>
    </location>
</feature>
<name>A0ABY5P5I7_9LACT</name>
<evidence type="ECO:0008006" key="10">
    <source>
        <dbReference type="Google" id="ProtNLM"/>
    </source>
</evidence>
<proteinExistence type="predicted"/>
<evidence type="ECO:0000256" key="7">
    <source>
        <dbReference type="SAM" id="Phobius"/>
    </source>
</evidence>
<evidence type="ECO:0000256" key="2">
    <source>
        <dbReference type="ARBA" id="ARBA00022618"/>
    </source>
</evidence>
<keyword evidence="2" id="KW-0132">Cell division</keyword>
<protein>
    <recommendedName>
        <fullName evidence="10">Cell division protein DivIB</fullName>
    </recommendedName>
</protein>
<dbReference type="Proteomes" id="UP001315967">
    <property type="component" value="Chromosome"/>
</dbReference>
<feature type="transmembrane region" description="Helical" evidence="7">
    <location>
        <begin position="138"/>
        <end position="157"/>
    </location>
</feature>
<keyword evidence="3 7" id="KW-0812">Transmembrane</keyword>
<dbReference type="InterPro" id="IPR050487">
    <property type="entry name" value="FtsQ_DivIB"/>
</dbReference>
<evidence type="ECO:0000256" key="3">
    <source>
        <dbReference type="ARBA" id="ARBA00022692"/>
    </source>
</evidence>
<keyword evidence="4 7" id="KW-1133">Transmembrane helix</keyword>